<dbReference type="Pfam" id="PF00536">
    <property type="entry name" value="SAM_1"/>
    <property type="match status" value="1"/>
</dbReference>
<evidence type="ECO:0000259" key="7">
    <source>
        <dbReference type="SMART" id="SM00454"/>
    </source>
</evidence>
<dbReference type="Pfam" id="PF25479">
    <property type="entry name" value="Vts1"/>
    <property type="match status" value="1"/>
</dbReference>
<organism evidence="8 9">
    <name type="scientific">Magallana gigas</name>
    <name type="common">Pacific oyster</name>
    <name type="synonym">Crassostrea gigas</name>
    <dbReference type="NCBI Taxonomy" id="29159"/>
    <lineage>
        <taxon>Eukaryota</taxon>
        <taxon>Metazoa</taxon>
        <taxon>Spiralia</taxon>
        <taxon>Lophotrochozoa</taxon>
        <taxon>Mollusca</taxon>
        <taxon>Bivalvia</taxon>
        <taxon>Autobranchia</taxon>
        <taxon>Pteriomorphia</taxon>
        <taxon>Ostreida</taxon>
        <taxon>Ostreoidea</taxon>
        <taxon>Ostreidae</taxon>
        <taxon>Magallana</taxon>
    </lineage>
</organism>
<protein>
    <recommendedName>
        <fullName evidence="7">SAM domain-containing protein</fullName>
    </recommendedName>
</protein>
<dbReference type="SMART" id="SM00454">
    <property type="entry name" value="SAM"/>
    <property type="match status" value="1"/>
</dbReference>
<keyword evidence="5" id="KW-0694">RNA-binding</keyword>
<sequence>MKSNTMFRDQVNSLNSWFEKWNGCEKTVVVYGLLKHLNATQIKFLAQVLQQKDCSEAEGLEAEANNPAYIHQLRAEPQEIVVQKLLAHFPLLKVGNVKAKTEYLALIPQILTYSNEKGAYVEESRQLLSFSVIHPALTSEEHAHFNWWISHLNERFTSSYPSHPQHHPYITNPKGDHNDFTQCIQRQVGNGRLNGSNSYYRDSGLVEDTPQNNLMLSTENLSNLFANQSSISSAHNHPNVHLPLKATLSAPATVNVIVSSSQHVHTQNNQENVNPVKNHPQLCRKPSLHPQHGYSMNSMNNVSDWLSRSESEVPYNRGRSHSLTFEQGQGGHPPLSPQSSITSSGSSDTHQDMEPLRNTFLEEGSGMRDVPTWLKSLRLHKYAYLFQQMTYEEMLSVSEEWLETQNVTKGARHKITLSLSKLKERQDLLRSMEKDIVEGGSTSTIKSVLSEMKSMLNTPIKAFSAEDSSQLPSSPPPSPVSEDGYSIPEGDIPGQFTRVMWKACTQLLVTTPADDECFNLFIQVIDKCLNHEAFAPRQKKRLASWKHEAQRNWQPKSALDRRRQGFPGKQYWSNTMGVQRPLRLQKPGPQWSFGTKRSIVGGTTSGHAPLTRNSSLNPSLFSRQEPLQTQKPPVTRTQSAPLRAQHSNHFSLNVTGCEQTAGDNMENYAQLDSLCLSVTEHALGSSLETNEKGTTY</sequence>
<evidence type="ECO:0000256" key="2">
    <source>
        <dbReference type="ARBA" id="ARBA00008232"/>
    </source>
</evidence>
<evidence type="ECO:0000313" key="8">
    <source>
        <dbReference type="EnsemblMetazoa" id="G12260.2:cds"/>
    </source>
</evidence>
<dbReference type="InterPro" id="IPR013761">
    <property type="entry name" value="SAM/pointed_sf"/>
</dbReference>
<name>A0A8W8I3U4_MAGGI</name>
<dbReference type="Pfam" id="PF26034">
    <property type="entry name" value="PHAT_SMAUG"/>
    <property type="match status" value="1"/>
</dbReference>
<dbReference type="SUPFAM" id="SSF47769">
    <property type="entry name" value="SAM/Pointed domain"/>
    <property type="match status" value="1"/>
</dbReference>
<dbReference type="AlphaFoldDB" id="A0A8W8I3U4"/>
<dbReference type="InterPro" id="IPR037634">
    <property type="entry name" value="Smaug_SAM"/>
</dbReference>
<feature type="region of interest" description="Disordered" evidence="6">
    <location>
        <begin position="271"/>
        <end position="296"/>
    </location>
</feature>
<comment type="similarity">
    <text evidence="2">Belongs to the SMAUG family.</text>
</comment>
<reference evidence="8" key="1">
    <citation type="submission" date="2022-08" db="UniProtKB">
        <authorList>
            <consortium name="EnsemblMetazoa"/>
        </authorList>
    </citation>
    <scope>IDENTIFICATION</scope>
    <source>
        <strain evidence="8">05x7-T-G4-1.051#20</strain>
    </source>
</reference>
<dbReference type="InterPro" id="IPR050897">
    <property type="entry name" value="SMAUG/VTS1_RNA-bind"/>
</dbReference>
<keyword evidence="4" id="KW-0678">Repressor</keyword>
<evidence type="ECO:0000313" key="9">
    <source>
        <dbReference type="Proteomes" id="UP000005408"/>
    </source>
</evidence>
<dbReference type="InterPro" id="IPR058599">
    <property type="entry name" value="PHAT_Smg/ZCCHC2-like"/>
</dbReference>
<evidence type="ECO:0000256" key="4">
    <source>
        <dbReference type="ARBA" id="ARBA00022491"/>
    </source>
</evidence>
<dbReference type="Proteomes" id="UP000005408">
    <property type="component" value="Unassembled WGS sequence"/>
</dbReference>
<evidence type="ECO:0000256" key="1">
    <source>
        <dbReference type="ARBA" id="ARBA00004496"/>
    </source>
</evidence>
<proteinExistence type="inferred from homology"/>
<dbReference type="GO" id="GO:0003729">
    <property type="term" value="F:mRNA binding"/>
    <property type="evidence" value="ECO:0007669"/>
    <property type="project" value="TreeGrafter"/>
</dbReference>
<evidence type="ECO:0000256" key="3">
    <source>
        <dbReference type="ARBA" id="ARBA00022490"/>
    </source>
</evidence>
<dbReference type="CDD" id="cd09557">
    <property type="entry name" value="SAM_Smaug"/>
    <property type="match status" value="1"/>
</dbReference>
<dbReference type="OrthoDB" id="2155283at2759"/>
<feature type="region of interest" description="Disordered" evidence="6">
    <location>
        <begin position="602"/>
        <end position="647"/>
    </location>
</feature>
<dbReference type="GO" id="GO:0000932">
    <property type="term" value="C:P-body"/>
    <property type="evidence" value="ECO:0007669"/>
    <property type="project" value="TreeGrafter"/>
</dbReference>
<dbReference type="FunFam" id="1.10.150.50:FF:000013">
    <property type="entry name" value="Protein Smaug homolog 1 isoform 2"/>
    <property type="match status" value="1"/>
</dbReference>
<comment type="subcellular location">
    <subcellularLocation>
        <location evidence="1">Cytoplasm</location>
    </subcellularLocation>
</comment>
<feature type="domain" description="SAM" evidence="7">
    <location>
        <begin position="362"/>
        <end position="425"/>
    </location>
</feature>
<keyword evidence="9" id="KW-1185">Reference proteome</keyword>
<dbReference type="PANTHER" id="PTHR12515:SF5">
    <property type="entry name" value="PROTEIN SMAUG"/>
    <property type="match status" value="1"/>
</dbReference>
<evidence type="ECO:0000256" key="6">
    <source>
        <dbReference type="SAM" id="MobiDB-lite"/>
    </source>
</evidence>
<accession>A0A8W8I3U4</accession>
<feature type="region of interest" description="Disordered" evidence="6">
    <location>
        <begin position="465"/>
        <end position="489"/>
    </location>
</feature>
<dbReference type="EnsemblMetazoa" id="G12260.2">
    <property type="protein sequence ID" value="G12260.2:cds"/>
    <property type="gene ID" value="G12260"/>
</dbReference>
<evidence type="ECO:0000256" key="5">
    <source>
        <dbReference type="ARBA" id="ARBA00022884"/>
    </source>
</evidence>
<keyword evidence="3" id="KW-0963">Cytoplasm</keyword>
<dbReference type="Gene3D" id="1.10.150.50">
    <property type="entry name" value="Transcription Factor, Ets-1"/>
    <property type="match status" value="1"/>
</dbReference>
<feature type="region of interest" description="Disordered" evidence="6">
    <location>
        <begin position="310"/>
        <end position="352"/>
    </location>
</feature>
<dbReference type="InterPro" id="IPR037093">
    <property type="entry name" value="PHAT_dom_sf"/>
</dbReference>
<dbReference type="OMA" id="DGILCAC"/>
<dbReference type="Gene3D" id="1.25.40.170">
    <property type="entry name" value="Smaug, PHAT domain"/>
    <property type="match status" value="1"/>
</dbReference>
<feature type="compositionally biased region" description="Low complexity" evidence="6">
    <location>
        <begin position="337"/>
        <end position="347"/>
    </location>
</feature>
<dbReference type="PANTHER" id="PTHR12515">
    <property type="entry name" value="STERILE ALPHA MOTIF DOMAIN CONTAINING PROTEIN 4-RELATED"/>
    <property type="match status" value="1"/>
</dbReference>
<dbReference type="InterPro" id="IPR057327">
    <property type="entry name" value="Vts1_dom"/>
</dbReference>
<dbReference type="GO" id="GO:0030371">
    <property type="term" value="F:translation repressor activity"/>
    <property type="evidence" value="ECO:0007669"/>
    <property type="project" value="InterPro"/>
</dbReference>
<dbReference type="InterPro" id="IPR001660">
    <property type="entry name" value="SAM"/>
</dbReference>
<dbReference type="GO" id="GO:0000289">
    <property type="term" value="P:nuclear-transcribed mRNA poly(A) tail shortening"/>
    <property type="evidence" value="ECO:0007669"/>
    <property type="project" value="TreeGrafter"/>
</dbReference>